<organism evidence="1 2">
    <name type="scientific">Escherichia coli</name>
    <dbReference type="NCBI Taxonomy" id="562"/>
    <lineage>
        <taxon>Bacteria</taxon>
        <taxon>Pseudomonadati</taxon>
        <taxon>Pseudomonadota</taxon>
        <taxon>Gammaproteobacteria</taxon>
        <taxon>Enterobacterales</taxon>
        <taxon>Enterobacteriaceae</taxon>
        <taxon>Escherichia</taxon>
    </lineage>
</organism>
<proteinExistence type="predicted"/>
<evidence type="ECO:0000313" key="1">
    <source>
        <dbReference type="EMBL" id="STE87409.1"/>
    </source>
</evidence>
<protein>
    <submittedName>
        <fullName evidence="1">ABC transporter</fullName>
    </submittedName>
</protein>
<dbReference type="AlphaFoldDB" id="A0A376KXR8"/>
<gene>
    <name evidence="1" type="primary">ybhF_2</name>
    <name evidence="1" type="ORF">NCTC10418_05074</name>
</gene>
<dbReference type="EMBL" id="UFZQ01000001">
    <property type="protein sequence ID" value="STE87409.1"/>
    <property type="molecule type" value="Genomic_DNA"/>
</dbReference>
<evidence type="ECO:0000313" key="2">
    <source>
        <dbReference type="Proteomes" id="UP000255460"/>
    </source>
</evidence>
<reference evidence="1 2" key="1">
    <citation type="submission" date="2018-06" db="EMBL/GenBank/DDBJ databases">
        <authorList>
            <consortium name="Pathogen Informatics"/>
            <person name="Doyle S."/>
        </authorList>
    </citation>
    <scope>NUCLEOTIDE SEQUENCE [LARGE SCALE GENOMIC DNA]</scope>
    <source>
        <strain evidence="1 2">NCTC10418</strain>
    </source>
</reference>
<sequence length="49" mass="5264">MNDAVITLNGLEKRFPGMDKPAVAPLDCTIHGRLCDGAGGAGWWQVKPR</sequence>
<dbReference type="Proteomes" id="UP000255460">
    <property type="component" value="Unassembled WGS sequence"/>
</dbReference>
<accession>A0A376KXR8</accession>
<name>A0A376KXR8_ECOLX</name>